<sequence>MARFVQGGQPVTEQSNELTTDIDTASPRGIVKILHACDKEIFKGWKDSKGINNDVILDKVVKIALKIKEVLKDPSSGAVVITGCGTSGRLAFLTARTFNRYLTSRGKEPCFQYIISGEDKALFTSQELAEDDPIFGAQALEKTIQGKSKVVVIGVTCGLSAPFVAGQLDYCLSHRDVCTPVLLGFNPSHMARNIDIQNWNKTFLDVVKQMEKAEKSGAGFILNPVIGPEPITGSSRMKSGSTTRILLETLSIAALEDYSRATISLLFKMYEDVCTSVYKQTESMASVIQLAGESLRSGGHIYYLGCDGFGLMGMIDASECVPTYGASVDDIRGFVEGGFSVLCNNDGDISNEGPYYRISLKDFEKDILPLIGHNDLIVLIGKEMINKVDLASLASSQCKMVCMCFQPNSTLCVQEPLENFAVVVDLKHDFSTLDTVASDLAKVTMIRLLQEIAVKWVLNGVSTGAHILKGKVLNNMMIDVKVSNNKLFHRALGIIQKYSGASDDECHLCLLKSIYNSDSPSEAQRSASIEDHIKAAFGVEKVVPKAILLALSKSTVDQVRQMMEKQPIVRKLLMRQTQV</sequence>
<gene>
    <name evidence="4" type="primary">LOC101854642</name>
</gene>
<dbReference type="Gene3D" id="3.40.50.12620">
    <property type="match status" value="1"/>
</dbReference>
<evidence type="ECO:0000256" key="1">
    <source>
        <dbReference type="ARBA" id="ARBA00023277"/>
    </source>
</evidence>
<dbReference type="Pfam" id="PF22645">
    <property type="entry name" value="GKRP_SIS_N"/>
    <property type="match status" value="1"/>
</dbReference>
<name>A0ABM1A1Z3_APLCA</name>
<dbReference type="Gene3D" id="3.40.50.10490">
    <property type="entry name" value="Glucose-6-phosphate isomerase like protein, domain 1"/>
    <property type="match status" value="2"/>
</dbReference>
<dbReference type="SUPFAM" id="SSF53697">
    <property type="entry name" value="SIS domain"/>
    <property type="match status" value="2"/>
</dbReference>
<keyword evidence="3" id="KW-1185">Reference proteome</keyword>
<dbReference type="PANTHER" id="PTHR10088">
    <property type="entry name" value="GLUCOKINASE REGULATORY PROTEIN"/>
    <property type="match status" value="1"/>
</dbReference>
<organism evidence="3 4">
    <name type="scientific">Aplysia californica</name>
    <name type="common">California sea hare</name>
    <dbReference type="NCBI Taxonomy" id="6500"/>
    <lineage>
        <taxon>Eukaryota</taxon>
        <taxon>Metazoa</taxon>
        <taxon>Spiralia</taxon>
        <taxon>Lophotrochozoa</taxon>
        <taxon>Mollusca</taxon>
        <taxon>Gastropoda</taxon>
        <taxon>Heterobranchia</taxon>
        <taxon>Euthyneura</taxon>
        <taxon>Tectipleura</taxon>
        <taxon>Aplysiida</taxon>
        <taxon>Aplysioidea</taxon>
        <taxon>Aplysiidae</taxon>
        <taxon>Aplysia</taxon>
    </lineage>
</organism>
<feature type="domain" description="SIS" evidence="2">
    <location>
        <begin position="67"/>
        <end position="260"/>
    </location>
</feature>
<evidence type="ECO:0000259" key="2">
    <source>
        <dbReference type="PROSITE" id="PS51464"/>
    </source>
</evidence>
<dbReference type="Pfam" id="PF20741">
    <property type="entry name" value="GKRP-like_C"/>
    <property type="match status" value="1"/>
</dbReference>
<proteinExistence type="predicted"/>
<dbReference type="RefSeq" id="XP_012939192.2">
    <property type="nucleotide sequence ID" value="XM_013083738.2"/>
</dbReference>
<dbReference type="InterPro" id="IPR040190">
    <property type="entry name" value="MURQ/GCKR"/>
</dbReference>
<evidence type="ECO:0000313" key="3">
    <source>
        <dbReference type="Proteomes" id="UP000694888"/>
    </source>
</evidence>
<evidence type="ECO:0000313" key="4">
    <source>
        <dbReference type="RefSeq" id="XP_012939192.2"/>
    </source>
</evidence>
<protein>
    <submittedName>
        <fullName evidence="4">Glucokinase regulatory protein</fullName>
    </submittedName>
</protein>
<dbReference type="InterPro" id="IPR046348">
    <property type="entry name" value="SIS_dom_sf"/>
</dbReference>
<accession>A0ABM1A1Z3</accession>
<reference evidence="4" key="1">
    <citation type="submission" date="2025-08" db="UniProtKB">
        <authorList>
            <consortium name="RefSeq"/>
        </authorList>
    </citation>
    <scope>IDENTIFICATION</scope>
</reference>
<dbReference type="Pfam" id="PF22198">
    <property type="entry name" value="GKRP_SIS_2"/>
    <property type="match status" value="1"/>
</dbReference>
<dbReference type="Proteomes" id="UP000694888">
    <property type="component" value="Unplaced"/>
</dbReference>
<dbReference type="PANTHER" id="PTHR10088:SF4">
    <property type="entry name" value="GLUCOKINASE REGULATORY PROTEIN"/>
    <property type="match status" value="1"/>
</dbReference>
<dbReference type="InterPro" id="IPR054017">
    <property type="entry name" value="GKRP_SIS_2"/>
</dbReference>
<dbReference type="InterPro" id="IPR001347">
    <property type="entry name" value="SIS_dom"/>
</dbReference>
<dbReference type="Gene3D" id="1.10.8.1080">
    <property type="match status" value="1"/>
</dbReference>
<dbReference type="PROSITE" id="PS51464">
    <property type="entry name" value="SIS"/>
    <property type="match status" value="1"/>
</dbReference>
<keyword evidence="1" id="KW-0119">Carbohydrate metabolism</keyword>
<dbReference type="GeneID" id="101854642"/>